<feature type="transmembrane region" description="Helical" evidence="8">
    <location>
        <begin position="252"/>
        <end position="273"/>
    </location>
</feature>
<gene>
    <name evidence="10" type="ORF">NBM05_05360</name>
</gene>
<dbReference type="PROSITE" id="PS50850">
    <property type="entry name" value="MFS"/>
    <property type="match status" value="1"/>
</dbReference>
<feature type="transmembrane region" description="Helical" evidence="8">
    <location>
        <begin position="285"/>
        <end position="305"/>
    </location>
</feature>
<feature type="transmembrane region" description="Helical" evidence="8">
    <location>
        <begin position="167"/>
        <end position="186"/>
    </location>
</feature>
<keyword evidence="11" id="KW-1185">Reference proteome</keyword>
<keyword evidence="3" id="KW-0813">Transport</keyword>
<dbReference type="GO" id="GO:1990961">
    <property type="term" value="P:xenobiotic detoxification by transmembrane export across the plasma membrane"/>
    <property type="evidence" value="ECO:0007669"/>
    <property type="project" value="InterPro"/>
</dbReference>
<feature type="transmembrane region" description="Helical" evidence="8">
    <location>
        <begin position="136"/>
        <end position="161"/>
    </location>
</feature>
<accession>A0A9X2HBZ3</accession>
<feature type="domain" description="Major facilitator superfamily (MFS) profile" evidence="9">
    <location>
        <begin position="9"/>
        <end position="397"/>
    </location>
</feature>
<feature type="transmembrane region" description="Helical" evidence="8">
    <location>
        <begin position="369"/>
        <end position="390"/>
    </location>
</feature>
<dbReference type="PANTHER" id="PTHR23502:SF132">
    <property type="entry name" value="POLYAMINE TRANSPORTER 2-RELATED"/>
    <property type="match status" value="1"/>
</dbReference>
<dbReference type="AlphaFoldDB" id="A0A9X2HBZ3"/>
<feature type="transmembrane region" description="Helical" evidence="8">
    <location>
        <begin position="103"/>
        <end position="124"/>
    </location>
</feature>
<feature type="transmembrane region" description="Helical" evidence="8">
    <location>
        <begin position="345"/>
        <end position="363"/>
    </location>
</feature>
<evidence type="ECO:0000256" key="5">
    <source>
        <dbReference type="ARBA" id="ARBA00022692"/>
    </source>
</evidence>
<dbReference type="InterPro" id="IPR004812">
    <property type="entry name" value="Efflux_drug-R_Bcr/CmlA"/>
</dbReference>
<dbReference type="GO" id="GO:0005886">
    <property type="term" value="C:plasma membrane"/>
    <property type="evidence" value="ECO:0007669"/>
    <property type="project" value="UniProtKB-SubCell"/>
</dbReference>
<evidence type="ECO:0000313" key="10">
    <source>
        <dbReference type="EMBL" id="MCP3425460.1"/>
    </source>
</evidence>
<dbReference type="InterPro" id="IPR020846">
    <property type="entry name" value="MFS_dom"/>
</dbReference>
<dbReference type="Proteomes" id="UP001139502">
    <property type="component" value="Unassembled WGS sequence"/>
</dbReference>
<dbReference type="NCBIfam" id="TIGR00710">
    <property type="entry name" value="efflux_Bcr_CflA"/>
    <property type="match status" value="1"/>
</dbReference>
<evidence type="ECO:0000256" key="4">
    <source>
        <dbReference type="ARBA" id="ARBA00022475"/>
    </source>
</evidence>
<feature type="transmembrane region" description="Helical" evidence="8">
    <location>
        <begin position="79"/>
        <end position="97"/>
    </location>
</feature>
<proteinExistence type="inferred from homology"/>
<dbReference type="InterPro" id="IPR036259">
    <property type="entry name" value="MFS_trans_sf"/>
</dbReference>
<dbReference type="SUPFAM" id="SSF103473">
    <property type="entry name" value="MFS general substrate transporter"/>
    <property type="match status" value="1"/>
</dbReference>
<evidence type="ECO:0000256" key="8">
    <source>
        <dbReference type="SAM" id="Phobius"/>
    </source>
</evidence>
<feature type="transmembrane region" description="Helical" evidence="8">
    <location>
        <begin position="311"/>
        <end position="333"/>
    </location>
</feature>
<dbReference type="Pfam" id="PF07690">
    <property type="entry name" value="MFS_1"/>
    <property type="match status" value="1"/>
</dbReference>
<feature type="transmembrane region" description="Helical" evidence="8">
    <location>
        <begin position="48"/>
        <end position="67"/>
    </location>
</feature>
<feature type="transmembrane region" description="Helical" evidence="8">
    <location>
        <begin position="216"/>
        <end position="240"/>
    </location>
</feature>
<keyword evidence="4" id="KW-1003">Cell membrane</keyword>
<dbReference type="PANTHER" id="PTHR23502">
    <property type="entry name" value="MAJOR FACILITATOR SUPERFAMILY"/>
    <property type="match status" value="1"/>
</dbReference>
<keyword evidence="7 8" id="KW-0472">Membrane</keyword>
<evidence type="ECO:0000256" key="7">
    <source>
        <dbReference type="ARBA" id="ARBA00023136"/>
    </source>
</evidence>
<comment type="caution">
    <text evidence="10">The sequence shown here is derived from an EMBL/GenBank/DDBJ whole genome shotgun (WGS) entry which is preliminary data.</text>
</comment>
<dbReference type="Gene3D" id="1.20.1720.10">
    <property type="entry name" value="Multidrug resistance protein D"/>
    <property type="match status" value="1"/>
</dbReference>
<keyword evidence="6 8" id="KW-1133">Transmembrane helix</keyword>
<evidence type="ECO:0000256" key="2">
    <source>
        <dbReference type="ARBA" id="ARBA00006236"/>
    </source>
</evidence>
<organism evidence="10 11">
    <name type="scientific">Rothia santali</name>
    <dbReference type="NCBI Taxonomy" id="2949643"/>
    <lineage>
        <taxon>Bacteria</taxon>
        <taxon>Bacillati</taxon>
        <taxon>Actinomycetota</taxon>
        <taxon>Actinomycetes</taxon>
        <taxon>Micrococcales</taxon>
        <taxon>Micrococcaceae</taxon>
        <taxon>Rothia</taxon>
    </lineage>
</organism>
<evidence type="ECO:0000256" key="6">
    <source>
        <dbReference type="ARBA" id="ARBA00022989"/>
    </source>
</evidence>
<sequence length="397" mass="41012">MPHRSARVSLPLLILLGSLCGVTPLATDMYLAAFPAMSEDLAAPASSIQLTLSAFMLGLAAGQFVIGSMSDQWGRRRPLVVGSVVCCLSAAWCALSPGAELLIGGRFLMGFSGAAGVVLARSMITDLTSGPQTARYMNFMMMINGLAPILAPTLGGVVLAFAHWRAIFWFLTGLTLLLTVAVLLLAPETLPRERRRPGGLASAGRGILALLRRPRYVGFVLAFILSFGTLFAYVSGSTYVLQNVLGLSPTQFALVFGMNSVGLLGNTIVSSILVKRVPPRRIATVGLGVSLTGAVGLLVLSLVGLSLAPTLILLFLCVAAQGLIFGNITSLAVTEGRDVAGSASALLGSLQFGMGALVSPLVGLGGETAVLPMSLTMLICATLAVGALALTPRGGEQ</sequence>
<evidence type="ECO:0000259" key="9">
    <source>
        <dbReference type="PROSITE" id="PS50850"/>
    </source>
</evidence>
<evidence type="ECO:0000256" key="3">
    <source>
        <dbReference type="ARBA" id="ARBA00022448"/>
    </source>
</evidence>
<protein>
    <submittedName>
        <fullName evidence="10">Multidrug effflux MFS transporter</fullName>
    </submittedName>
</protein>
<dbReference type="GO" id="GO:0042910">
    <property type="term" value="F:xenobiotic transmembrane transporter activity"/>
    <property type="evidence" value="ECO:0007669"/>
    <property type="project" value="InterPro"/>
</dbReference>
<evidence type="ECO:0000256" key="1">
    <source>
        <dbReference type="ARBA" id="ARBA00004651"/>
    </source>
</evidence>
<dbReference type="FunFam" id="1.20.1720.10:FF:000005">
    <property type="entry name" value="Bcr/CflA family efflux transporter"/>
    <property type="match status" value="1"/>
</dbReference>
<comment type="similarity">
    <text evidence="2">Belongs to the major facilitator superfamily. Bcr/CmlA family.</text>
</comment>
<name>A0A9X2HBZ3_9MICC</name>
<dbReference type="CDD" id="cd17320">
    <property type="entry name" value="MFS_MdfA_MDR_like"/>
    <property type="match status" value="1"/>
</dbReference>
<dbReference type="EMBL" id="JANAFB010000009">
    <property type="protein sequence ID" value="MCP3425460.1"/>
    <property type="molecule type" value="Genomic_DNA"/>
</dbReference>
<reference evidence="10" key="1">
    <citation type="submission" date="2022-06" db="EMBL/GenBank/DDBJ databases">
        <title>Rothia sp. isolated from sandalwood seedling.</title>
        <authorList>
            <person name="Tuikhar N."/>
            <person name="Kirdat K."/>
            <person name="Thorat V."/>
            <person name="Swetha P."/>
            <person name="Padma S."/>
            <person name="Sundararaj R."/>
            <person name="Yadav A."/>
        </authorList>
    </citation>
    <scope>NUCLEOTIDE SEQUENCE</scope>
    <source>
        <strain evidence="10">AR01</strain>
    </source>
</reference>
<dbReference type="RefSeq" id="WP_254165694.1">
    <property type="nucleotide sequence ID" value="NZ_JANAFB010000009.1"/>
</dbReference>
<evidence type="ECO:0000313" key="11">
    <source>
        <dbReference type="Proteomes" id="UP001139502"/>
    </source>
</evidence>
<keyword evidence="5 8" id="KW-0812">Transmembrane</keyword>
<dbReference type="InterPro" id="IPR011701">
    <property type="entry name" value="MFS"/>
</dbReference>
<comment type="subcellular location">
    <subcellularLocation>
        <location evidence="1">Cell membrane</location>
        <topology evidence="1">Multi-pass membrane protein</topology>
    </subcellularLocation>
</comment>